<organism evidence="3 4">
    <name type="scientific">Paramagnetospirillum caucaseum</name>
    <dbReference type="NCBI Taxonomy" id="1244869"/>
    <lineage>
        <taxon>Bacteria</taxon>
        <taxon>Pseudomonadati</taxon>
        <taxon>Pseudomonadota</taxon>
        <taxon>Alphaproteobacteria</taxon>
        <taxon>Rhodospirillales</taxon>
        <taxon>Magnetospirillaceae</taxon>
        <taxon>Paramagnetospirillum</taxon>
    </lineage>
</organism>
<comment type="caution">
    <text evidence="3">The sequence shown here is derived from an EMBL/GenBank/DDBJ whole genome shotgun (WGS) entry which is preliminary data.</text>
</comment>
<dbReference type="CDD" id="cd06558">
    <property type="entry name" value="crotonase-like"/>
    <property type="match status" value="1"/>
</dbReference>
<dbReference type="EMBL" id="AONQ01000063">
    <property type="protein sequence ID" value="EME68511.1"/>
    <property type="molecule type" value="Genomic_DNA"/>
</dbReference>
<accession>M2Y620</accession>
<dbReference type="STRING" id="1244869.H261_18175"/>
<dbReference type="PATRIC" id="fig|1244869.3.peg.3635"/>
<dbReference type="InterPro" id="IPR017613">
    <property type="entry name" value="Dearomat_hydrolase"/>
</dbReference>
<gene>
    <name evidence="3" type="ORF">H261_18175</name>
</gene>
<keyword evidence="4" id="KW-1185">Reference proteome</keyword>
<protein>
    <recommendedName>
        <fullName evidence="2">6-oxocyclohex-1-ene-1-carbonyl-CoA hydratase</fullName>
        <ecNumber evidence="2">3.7.1.21</ecNumber>
    </recommendedName>
</protein>
<dbReference type="GO" id="GO:0018807">
    <property type="term" value="F:6-hydroxycyclohex-1-ene-1-carboxyl-CoA hydratase activity"/>
    <property type="evidence" value="ECO:0007669"/>
    <property type="project" value="UniProtKB-UniRule"/>
</dbReference>
<evidence type="ECO:0000313" key="4">
    <source>
        <dbReference type="Proteomes" id="UP000011744"/>
    </source>
</evidence>
<dbReference type="GO" id="GO:0016823">
    <property type="term" value="F:hydrolase activity, acting on acid carbon-carbon bonds, in ketonic substances"/>
    <property type="evidence" value="ECO:0007669"/>
    <property type="project" value="InterPro"/>
</dbReference>
<dbReference type="Pfam" id="PF00378">
    <property type="entry name" value="ECH_1"/>
    <property type="match status" value="1"/>
</dbReference>
<dbReference type="Gene3D" id="3.90.226.10">
    <property type="entry name" value="2-enoyl-CoA Hydratase, Chain A, domain 1"/>
    <property type="match status" value="1"/>
</dbReference>
<dbReference type="PANTHER" id="PTHR43802:SF1">
    <property type="entry name" value="IP11341P-RELATED"/>
    <property type="match status" value="1"/>
</dbReference>
<dbReference type="eggNOG" id="COG1024">
    <property type="taxonomic scope" value="Bacteria"/>
</dbReference>
<dbReference type="SUPFAM" id="SSF52096">
    <property type="entry name" value="ClpP/crotonase"/>
    <property type="match status" value="1"/>
</dbReference>
<evidence type="ECO:0000256" key="2">
    <source>
        <dbReference type="NCBIfam" id="TIGR03200"/>
    </source>
</evidence>
<comment type="similarity">
    <text evidence="1">Belongs to the enoyl-CoA hydratase/isomerase family.</text>
</comment>
<keyword evidence="3" id="KW-0378">Hydrolase</keyword>
<dbReference type="NCBIfam" id="TIGR03200">
    <property type="entry name" value="dearomat_oah"/>
    <property type="match status" value="1"/>
</dbReference>
<evidence type="ECO:0000313" key="3">
    <source>
        <dbReference type="EMBL" id="EME68511.1"/>
    </source>
</evidence>
<reference evidence="3 4" key="1">
    <citation type="journal article" date="2014" name="Genome Announc.">
        <title>Draft Genome Sequence of Magnetospirillum sp. Strain SO-1, a Freshwater Magnetotactic Bacterium Isolated from the Ol'khovka River, Russia.</title>
        <authorList>
            <person name="Grouzdev D.S."/>
            <person name="Dziuba M.V."/>
            <person name="Sukhacheva M.S."/>
            <person name="Mardanov A.V."/>
            <person name="Beletskiy A.V."/>
            <person name="Kuznetsov B.B."/>
            <person name="Skryabin K.G."/>
        </authorList>
    </citation>
    <scope>NUCLEOTIDE SEQUENCE [LARGE SCALE GENOMIC DNA]</scope>
    <source>
        <strain evidence="3 4">SO-1</strain>
    </source>
</reference>
<evidence type="ECO:0000256" key="1">
    <source>
        <dbReference type="ARBA" id="ARBA00005254"/>
    </source>
</evidence>
<proteinExistence type="inferred from homology"/>
<name>M2Y620_9PROT</name>
<dbReference type="Proteomes" id="UP000011744">
    <property type="component" value="Unassembled WGS sequence"/>
</dbReference>
<dbReference type="EC" id="3.7.1.21" evidence="2"/>
<dbReference type="PANTHER" id="PTHR43802">
    <property type="entry name" value="ENOYL-COA HYDRATASE"/>
    <property type="match status" value="1"/>
</dbReference>
<dbReference type="AlphaFoldDB" id="M2Y620"/>
<dbReference type="InterPro" id="IPR029045">
    <property type="entry name" value="ClpP/crotonase-like_dom_sf"/>
</dbReference>
<sequence length="310" mass="32822">MLKAIQSAIKEASEARDVVAVVLTGAGAKAFCTGGNAVEFSTYYGGNSQEFRRFMRLFGDTVSAILACDKPVICRVNGLRSGGGQELGLACDISVAQDLAMFGQGGPKHGAAMLGGATDFLPVMVGAEQALALGSLCEPVSAHKARRIGMISAVVPALKVDGRFVPNPLVITDRLVDEFGEMVLGEPKTGEELAKGKELLAAGEVDLSLLDAKVDAICAKFVPMFPESLSKTLEELRKPKLDAWNRSKESGRAWMALNMATEAKAGFGAFAVGTKETGREIDFIALRKAQAAATPWSEELIADLMPGRRE</sequence>
<dbReference type="InterPro" id="IPR001753">
    <property type="entry name" value="Enoyl-CoA_hydra/iso"/>
</dbReference>